<dbReference type="GO" id="GO:0000981">
    <property type="term" value="F:DNA-binding transcription factor activity, RNA polymerase II-specific"/>
    <property type="evidence" value="ECO:0007669"/>
    <property type="project" value="TreeGrafter"/>
</dbReference>
<accession>A0A8T0D661</accession>
<feature type="compositionally biased region" description="Basic and acidic residues" evidence="1">
    <location>
        <begin position="204"/>
        <end position="220"/>
    </location>
</feature>
<evidence type="ECO:0000259" key="2">
    <source>
        <dbReference type="PROSITE" id="PS50888"/>
    </source>
</evidence>
<gene>
    <name evidence="3" type="ORF">P879_11953</name>
</gene>
<reference evidence="3 4" key="1">
    <citation type="submission" date="2019-07" db="EMBL/GenBank/DDBJ databases">
        <title>Annotation for the trematode Paragonimus westermani.</title>
        <authorList>
            <person name="Choi Y.-J."/>
        </authorList>
    </citation>
    <scope>NUCLEOTIDE SEQUENCE [LARGE SCALE GENOMIC DNA]</scope>
    <source>
        <strain evidence="3">180907_Pwestermani</strain>
    </source>
</reference>
<dbReference type="Proteomes" id="UP000699462">
    <property type="component" value="Unassembled WGS sequence"/>
</dbReference>
<dbReference type="InterPro" id="IPR011598">
    <property type="entry name" value="bHLH_dom"/>
</dbReference>
<dbReference type="Gene3D" id="4.10.280.10">
    <property type="entry name" value="Helix-loop-helix DNA-binding domain"/>
    <property type="match status" value="1"/>
</dbReference>
<dbReference type="EMBL" id="JTDF01012436">
    <property type="protein sequence ID" value="KAF8563323.1"/>
    <property type="molecule type" value="Genomic_DNA"/>
</dbReference>
<sequence length="309" mass="35429">MESHSHWSQQYVGLNALVNELASPADRPLVFEETQRGPWLSSHGYTHHRGVPHTCIERYSTIPNQEDDLRYNSTDVKDMEPSSIWSYTETINNQATQFPATYVCKPSFYDSSTKIEEGCSRLLDTKRDSGCYLMNETVSSPPESNLSCLFNPRCNQQTSQVLPTNTANHDAQKTRPWDFHMDKNLFAQCDQSADRTRPTTSTRSEQHQLRKQHQREQDKSRTRSLNIAFCRLRSCLPEIPKDTKLTKIRTLRYAISYIRQLMDAVDDDRVPSVDQTSPKTSCVPSTTDGLSSIEELFLKDSGFDSLFEK</sequence>
<comment type="caution">
    <text evidence="3">The sequence shown here is derived from an EMBL/GenBank/DDBJ whole genome shotgun (WGS) entry which is preliminary data.</text>
</comment>
<dbReference type="GO" id="GO:0046983">
    <property type="term" value="F:protein dimerization activity"/>
    <property type="evidence" value="ECO:0007669"/>
    <property type="project" value="InterPro"/>
</dbReference>
<evidence type="ECO:0000313" key="4">
    <source>
        <dbReference type="Proteomes" id="UP000699462"/>
    </source>
</evidence>
<feature type="domain" description="BHLH" evidence="2">
    <location>
        <begin position="209"/>
        <end position="261"/>
    </location>
</feature>
<dbReference type="AlphaFoldDB" id="A0A8T0D661"/>
<dbReference type="PANTHER" id="PTHR23349">
    <property type="entry name" value="BASIC HELIX-LOOP-HELIX TRANSCRIPTION FACTOR, TWIST"/>
    <property type="match status" value="1"/>
</dbReference>
<keyword evidence="4" id="KW-1185">Reference proteome</keyword>
<proteinExistence type="predicted"/>
<dbReference type="GO" id="GO:0000977">
    <property type="term" value="F:RNA polymerase II transcription regulatory region sequence-specific DNA binding"/>
    <property type="evidence" value="ECO:0007669"/>
    <property type="project" value="TreeGrafter"/>
</dbReference>
<organism evidence="3 4">
    <name type="scientific">Paragonimus westermani</name>
    <dbReference type="NCBI Taxonomy" id="34504"/>
    <lineage>
        <taxon>Eukaryota</taxon>
        <taxon>Metazoa</taxon>
        <taxon>Spiralia</taxon>
        <taxon>Lophotrochozoa</taxon>
        <taxon>Platyhelminthes</taxon>
        <taxon>Trematoda</taxon>
        <taxon>Digenea</taxon>
        <taxon>Plagiorchiida</taxon>
        <taxon>Troglotremata</taxon>
        <taxon>Troglotrematidae</taxon>
        <taxon>Paragonimus</taxon>
    </lineage>
</organism>
<protein>
    <recommendedName>
        <fullName evidence="2">BHLH domain-containing protein</fullName>
    </recommendedName>
</protein>
<name>A0A8T0D661_9TREM</name>
<dbReference type="SMART" id="SM00353">
    <property type="entry name" value="HLH"/>
    <property type="match status" value="1"/>
</dbReference>
<dbReference type="PROSITE" id="PS50888">
    <property type="entry name" value="BHLH"/>
    <property type="match status" value="1"/>
</dbReference>
<dbReference type="CDD" id="cd11390">
    <property type="entry name" value="bHLH_TS"/>
    <property type="match status" value="1"/>
</dbReference>
<feature type="region of interest" description="Disordered" evidence="1">
    <location>
        <begin position="190"/>
        <end position="220"/>
    </location>
</feature>
<dbReference type="InterPro" id="IPR036638">
    <property type="entry name" value="HLH_DNA-bd_sf"/>
</dbReference>
<dbReference type="PANTHER" id="PTHR23349:SF111">
    <property type="entry name" value="BHLH DOMAIN-CONTAINING PROTEIN"/>
    <property type="match status" value="1"/>
</dbReference>
<dbReference type="Pfam" id="PF00010">
    <property type="entry name" value="HLH"/>
    <property type="match status" value="1"/>
</dbReference>
<evidence type="ECO:0000313" key="3">
    <source>
        <dbReference type="EMBL" id="KAF8563323.1"/>
    </source>
</evidence>
<dbReference type="InterPro" id="IPR050283">
    <property type="entry name" value="E-box_TF_Regulators"/>
</dbReference>
<dbReference type="GO" id="GO:0032502">
    <property type="term" value="P:developmental process"/>
    <property type="evidence" value="ECO:0007669"/>
    <property type="project" value="TreeGrafter"/>
</dbReference>
<dbReference type="OrthoDB" id="6233288at2759"/>
<evidence type="ECO:0000256" key="1">
    <source>
        <dbReference type="SAM" id="MobiDB-lite"/>
    </source>
</evidence>
<dbReference type="SUPFAM" id="SSF47459">
    <property type="entry name" value="HLH, helix-loop-helix DNA-binding domain"/>
    <property type="match status" value="1"/>
</dbReference>